<organism evidence="3">
    <name type="scientific">Acidicaldus sp</name>
    <dbReference type="NCBI Taxonomy" id="1872105"/>
    <lineage>
        <taxon>Bacteria</taxon>
        <taxon>Pseudomonadati</taxon>
        <taxon>Pseudomonadota</taxon>
        <taxon>Alphaproteobacteria</taxon>
        <taxon>Acetobacterales</taxon>
        <taxon>Acetobacteraceae</taxon>
        <taxon>Acidicaldus</taxon>
    </lineage>
</organism>
<keyword evidence="2" id="KW-1133">Transmembrane helix</keyword>
<dbReference type="InterPro" id="IPR012683">
    <property type="entry name" value="CHP02302_TM"/>
</dbReference>
<feature type="compositionally biased region" description="Acidic residues" evidence="1">
    <location>
        <begin position="751"/>
        <end position="760"/>
    </location>
</feature>
<name>A0A8J4M694_9PROT</name>
<reference evidence="3" key="1">
    <citation type="journal article" date="2020" name="mSystems">
        <title>Genome- and Community-Level Interaction Insights into Carbon Utilization and Element Cycling Functions of Hydrothermarchaeota in Hydrothermal Sediment.</title>
        <authorList>
            <person name="Zhou Z."/>
            <person name="Liu Y."/>
            <person name="Xu W."/>
            <person name="Pan J."/>
            <person name="Luo Z.H."/>
            <person name="Li M."/>
        </authorList>
    </citation>
    <scope>NUCLEOTIDE SEQUENCE</scope>
    <source>
        <strain evidence="3">SpSt-997</strain>
    </source>
</reference>
<dbReference type="EMBL" id="DTQM01000148">
    <property type="protein sequence ID" value="HGC43047.1"/>
    <property type="molecule type" value="Genomic_DNA"/>
</dbReference>
<evidence type="ECO:0000313" key="3">
    <source>
        <dbReference type="EMBL" id="HGC43047.1"/>
    </source>
</evidence>
<proteinExistence type="predicted"/>
<gene>
    <name evidence="3" type="ORF">ENY07_07490</name>
</gene>
<feature type="compositionally biased region" description="Low complexity" evidence="1">
    <location>
        <begin position="698"/>
        <end position="707"/>
    </location>
</feature>
<evidence type="ECO:0000256" key="1">
    <source>
        <dbReference type="SAM" id="MobiDB-lite"/>
    </source>
</evidence>
<accession>A0A8J4M694</accession>
<feature type="region of interest" description="Disordered" evidence="1">
    <location>
        <begin position="722"/>
        <end position="819"/>
    </location>
</feature>
<dbReference type="AlphaFoldDB" id="A0A8J4M694"/>
<feature type="region of interest" description="Disordered" evidence="1">
    <location>
        <begin position="617"/>
        <end position="669"/>
    </location>
</feature>
<feature type="compositionally biased region" description="Basic and acidic residues" evidence="1">
    <location>
        <begin position="735"/>
        <end position="750"/>
    </location>
</feature>
<feature type="transmembrane region" description="Helical" evidence="2">
    <location>
        <begin position="142"/>
        <end position="160"/>
    </location>
</feature>
<feature type="transmembrane region" description="Helical" evidence="2">
    <location>
        <begin position="20"/>
        <end position="40"/>
    </location>
</feature>
<evidence type="ECO:0000256" key="2">
    <source>
        <dbReference type="SAM" id="Phobius"/>
    </source>
</evidence>
<dbReference type="Pfam" id="PF13779">
    <property type="entry name" value="DUF4175"/>
    <property type="match status" value="1"/>
</dbReference>
<comment type="caution">
    <text evidence="3">The sequence shown here is derived from an EMBL/GenBank/DDBJ whole genome shotgun (WGS) entry which is preliminary data.</text>
</comment>
<feature type="region of interest" description="Disordered" evidence="1">
    <location>
        <begin position="698"/>
        <end position="717"/>
    </location>
</feature>
<keyword evidence="2" id="KW-0472">Membrane</keyword>
<keyword evidence="2" id="KW-0812">Transmembrane</keyword>
<sequence>MNRLARQRWLARLVLGFEQIWLGLWPGLGLLGLYVLAALLDLPAALPPGWRAALLGLTVLGTLALLGRGLRGFRWPDRAAAERRIERASGLAHRPLATLADRPALPEMAGLWQAHLAAERARLGGLRSGWPHPGLARRDRRALRAALLVALAAALVIAGPDAPLRLARAFHPDLGLGAATPADKLEAWITPPGYTGLAPIFLHAPGEKLSVPAGSRLSVNLSGARTPPDLVLNGAKTPFKPLDPTSFQAEMVLTESGRLVVRQGWATRGAWDLTVTPNTPPVIAFSAPPGPAPHRPLLRLPWQARDQYGVVAATAEMVLAARPDAAPLSVPIPLPSGPARVARGRLITDLTAHPWAGLAVSAHLTARDAAGLTGASESFSFVLPERHFANPIAAVLAMARKSLSQNPSARGGALELLDGLAAETSLFASDWGGYLNERAIAALLRRDPTAGAVTEAQARLWQLALHFEEGRVGDTARALEAARQALHDALEQRAHGDQPDAKTLDQLLQRYQEALAAHLAALARQARQNPALDQAGEPIDPSQIARMAEEMREAAAAGRTQEAEARLQALERLMKKLRAGRPHPVDPRQAQAQKRLKEAESALQELVKRQGALLDRAQARAEAERGDDDSMLRQPGGLPLPDLAQPHDARGPSPLPGATSEQQSDQRAQAALRERLKTLHPTLAPAGAATAGNLTEAEQAMRQAEQALTQNEDDAAAEAEAEALGALERSGQDLARAEAKGQGEDGRDQDSADDGGEDQDQLGQSGTASRPGDGSDSGQGGARGPHRLRRDPLGRSVEQGSAGGDEATDVMLPDTMEQARSRAIEDELRRRGAERTRPEEELRYIDRLLQPF</sequence>
<feature type="transmembrane region" description="Helical" evidence="2">
    <location>
        <begin position="52"/>
        <end position="70"/>
    </location>
</feature>
<feature type="region of interest" description="Disordered" evidence="1">
    <location>
        <begin position="577"/>
        <end position="598"/>
    </location>
</feature>
<protein>
    <submittedName>
        <fullName evidence="3">DUF4175 family protein</fullName>
    </submittedName>
</protein>
<feature type="compositionally biased region" description="Basic and acidic residues" evidence="1">
    <location>
        <begin position="617"/>
        <end position="631"/>
    </location>
</feature>